<organism evidence="10 11">
    <name type="scientific">Paramecium primaurelia</name>
    <dbReference type="NCBI Taxonomy" id="5886"/>
    <lineage>
        <taxon>Eukaryota</taxon>
        <taxon>Sar</taxon>
        <taxon>Alveolata</taxon>
        <taxon>Ciliophora</taxon>
        <taxon>Intramacronucleata</taxon>
        <taxon>Oligohymenophorea</taxon>
        <taxon>Peniculida</taxon>
        <taxon>Parameciidae</taxon>
        <taxon>Paramecium</taxon>
    </lineage>
</organism>
<proteinExistence type="inferred from homology"/>
<feature type="domain" description="Manganese/iron superoxide dismutase N-terminal" evidence="8">
    <location>
        <begin position="3"/>
        <end position="87"/>
    </location>
</feature>
<evidence type="ECO:0000256" key="7">
    <source>
        <dbReference type="RuleBase" id="RU000414"/>
    </source>
</evidence>
<dbReference type="PROSITE" id="PS00088">
    <property type="entry name" value="SOD_MN"/>
    <property type="match status" value="1"/>
</dbReference>
<dbReference type="PANTHER" id="PTHR42769:SF3">
    <property type="entry name" value="SUPEROXIDE DISMUTASE [FE] 2, CHLOROPLASTIC"/>
    <property type="match status" value="1"/>
</dbReference>
<evidence type="ECO:0000256" key="4">
    <source>
        <dbReference type="ARBA" id="ARBA00022723"/>
    </source>
</evidence>
<comment type="cofactor">
    <cofactor evidence="1">
        <name>Fe cation</name>
        <dbReference type="ChEBI" id="CHEBI:24875"/>
    </cofactor>
</comment>
<accession>A0A8S1PBV0</accession>
<evidence type="ECO:0000256" key="5">
    <source>
        <dbReference type="ARBA" id="ARBA00023002"/>
    </source>
</evidence>
<dbReference type="Pfam" id="PF02777">
    <property type="entry name" value="Sod_Fe_C"/>
    <property type="match status" value="1"/>
</dbReference>
<evidence type="ECO:0000256" key="3">
    <source>
        <dbReference type="ARBA" id="ARBA00011738"/>
    </source>
</evidence>
<evidence type="ECO:0000256" key="1">
    <source>
        <dbReference type="ARBA" id="ARBA00001962"/>
    </source>
</evidence>
<comment type="subunit">
    <text evidence="3">Homodimer.</text>
</comment>
<keyword evidence="6" id="KW-0408">Iron</keyword>
<dbReference type="EC" id="1.15.1.1" evidence="7"/>
<dbReference type="FunFam" id="1.10.287.990:FF:000002">
    <property type="entry name" value="Superoxide dismutase"/>
    <property type="match status" value="1"/>
</dbReference>
<dbReference type="PANTHER" id="PTHR42769">
    <property type="entry name" value="SUPEROXIDE DISMUTASE"/>
    <property type="match status" value="1"/>
</dbReference>
<keyword evidence="5 7" id="KW-0560">Oxidoreductase</keyword>
<dbReference type="Proteomes" id="UP000688137">
    <property type="component" value="Unassembled WGS sequence"/>
</dbReference>
<keyword evidence="4 7" id="KW-0479">Metal-binding</keyword>
<feature type="domain" description="Manganese/iron superoxide dismutase C-terminal" evidence="9">
    <location>
        <begin position="95"/>
        <end position="195"/>
    </location>
</feature>
<comment type="catalytic activity">
    <reaction evidence="7">
        <text>2 superoxide + 2 H(+) = H2O2 + O2</text>
        <dbReference type="Rhea" id="RHEA:20696"/>
        <dbReference type="ChEBI" id="CHEBI:15378"/>
        <dbReference type="ChEBI" id="CHEBI:15379"/>
        <dbReference type="ChEBI" id="CHEBI:16240"/>
        <dbReference type="ChEBI" id="CHEBI:18421"/>
        <dbReference type="EC" id="1.15.1.1"/>
    </reaction>
</comment>
<comment type="caution">
    <text evidence="10">The sequence shown here is derived from an EMBL/GenBank/DDBJ whole genome shotgun (WGS) entry which is preliminary data.</text>
</comment>
<comment type="function">
    <text evidence="7">Destroys radicals which are normally produced within the cells and which are toxic to biological systems.</text>
</comment>
<keyword evidence="11" id="KW-1185">Reference proteome</keyword>
<evidence type="ECO:0000259" key="9">
    <source>
        <dbReference type="Pfam" id="PF02777"/>
    </source>
</evidence>
<evidence type="ECO:0000256" key="6">
    <source>
        <dbReference type="ARBA" id="ARBA00023004"/>
    </source>
</evidence>
<comment type="similarity">
    <text evidence="2 7">Belongs to the iron/manganese superoxide dismutase family.</text>
</comment>
<dbReference type="InterPro" id="IPR019832">
    <property type="entry name" value="Mn/Fe_SOD_C"/>
</dbReference>
<dbReference type="Pfam" id="PF00081">
    <property type="entry name" value="Sod_Fe_N"/>
    <property type="match status" value="1"/>
</dbReference>
<gene>
    <name evidence="10" type="ORF">PPRIM_AZ9-3.1.T1130038</name>
</gene>
<dbReference type="InterPro" id="IPR001189">
    <property type="entry name" value="Mn/Fe_SOD"/>
</dbReference>
<evidence type="ECO:0000313" key="11">
    <source>
        <dbReference type="Proteomes" id="UP000688137"/>
    </source>
</evidence>
<dbReference type="EMBL" id="CAJJDM010000116">
    <property type="protein sequence ID" value="CAD8100667.1"/>
    <property type="molecule type" value="Genomic_DNA"/>
</dbReference>
<sequence>MSFVLDPLPYAQDALAPHISANTISFHYGKHHAGYVNKLNELTKGTPYETQSLTDVVKNTFGNPATVAIFNNAAQTWNHTFYWRSMKPQGGGVATGQVKDLILQSFDSLDSFSKAFTDAALGQFGSGWTWLVEKDGKVSIVKTSNADNPITQGYNPLITLDVWEHAYYLDFQNRRVDYANLFLTNLVNWDFANQNLVNKAHL</sequence>
<dbReference type="AlphaFoldDB" id="A0A8S1PBV0"/>
<dbReference type="InterPro" id="IPR019833">
    <property type="entry name" value="Mn/Fe_SOD_BS"/>
</dbReference>
<dbReference type="PIRSF" id="PIRSF000349">
    <property type="entry name" value="SODismutase"/>
    <property type="match status" value="1"/>
</dbReference>
<dbReference type="InterPro" id="IPR019831">
    <property type="entry name" value="Mn/Fe_SOD_N"/>
</dbReference>
<dbReference type="OMA" id="DSLINWD"/>
<reference evidence="10" key="1">
    <citation type="submission" date="2021-01" db="EMBL/GenBank/DDBJ databases">
        <authorList>
            <consortium name="Genoscope - CEA"/>
            <person name="William W."/>
        </authorList>
    </citation>
    <scope>NUCLEOTIDE SEQUENCE</scope>
</reference>
<name>A0A8S1PBV0_PARPR</name>
<dbReference type="GO" id="GO:0004784">
    <property type="term" value="F:superoxide dismutase activity"/>
    <property type="evidence" value="ECO:0007669"/>
    <property type="project" value="UniProtKB-EC"/>
</dbReference>
<protein>
    <recommendedName>
        <fullName evidence="7">Superoxide dismutase</fullName>
        <ecNumber evidence="7">1.15.1.1</ecNumber>
    </recommendedName>
</protein>
<evidence type="ECO:0000313" key="10">
    <source>
        <dbReference type="EMBL" id="CAD8100667.1"/>
    </source>
</evidence>
<evidence type="ECO:0000256" key="2">
    <source>
        <dbReference type="ARBA" id="ARBA00008714"/>
    </source>
</evidence>
<evidence type="ECO:0000259" key="8">
    <source>
        <dbReference type="Pfam" id="PF00081"/>
    </source>
</evidence>
<dbReference type="GO" id="GO:0046872">
    <property type="term" value="F:metal ion binding"/>
    <property type="evidence" value="ECO:0007669"/>
    <property type="project" value="UniProtKB-KW"/>
</dbReference>